<dbReference type="RefSeq" id="WP_061298006.1">
    <property type="nucleotide sequence ID" value="NZ_LFPA01000137.1"/>
</dbReference>
<feature type="transmembrane region" description="Helical" evidence="6">
    <location>
        <begin position="161"/>
        <end position="179"/>
    </location>
</feature>
<feature type="transmembrane region" description="Helical" evidence="6">
    <location>
        <begin position="343"/>
        <end position="367"/>
    </location>
</feature>
<evidence type="ECO:0000256" key="5">
    <source>
        <dbReference type="ARBA" id="ARBA00023136"/>
    </source>
</evidence>
<dbReference type="GO" id="GO:0005886">
    <property type="term" value="C:plasma membrane"/>
    <property type="evidence" value="ECO:0007669"/>
    <property type="project" value="UniProtKB-SubCell"/>
</dbReference>
<dbReference type="PANTHER" id="PTHR30250:SF26">
    <property type="entry name" value="PSMA PROTEIN"/>
    <property type="match status" value="1"/>
</dbReference>
<comment type="caution">
    <text evidence="7">The sequence shown here is derived from an EMBL/GenBank/DDBJ whole genome shotgun (WGS) entry which is preliminary data.</text>
</comment>
<evidence type="ECO:0000313" key="10">
    <source>
        <dbReference type="Proteomes" id="UP000476820"/>
    </source>
</evidence>
<feature type="transmembrane region" description="Helical" evidence="6">
    <location>
        <begin position="251"/>
        <end position="274"/>
    </location>
</feature>
<feature type="transmembrane region" description="Helical" evidence="6">
    <location>
        <begin position="314"/>
        <end position="337"/>
    </location>
</feature>
<evidence type="ECO:0000256" key="6">
    <source>
        <dbReference type="SAM" id="Phobius"/>
    </source>
</evidence>
<feature type="transmembrane region" description="Helical" evidence="6">
    <location>
        <begin position="43"/>
        <end position="66"/>
    </location>
</feature>
<feature type="transmembrane region" description="Helical" evidence="6">
    <location>
        <begin position="404"/>
        <end position="424"/>
    </location>
</feature>
<dbReference type="InterPro" id="IPR002797">
    <property type="entry name" value="Polysacc_synth"/>
</dbReference>
<feature type="transmembrane region" description="Helical" evidence="6">
    <location>
        <begin position="433"/>
        <end position="451"/>
    </location>
</feature>
<keyword evidence="4 6" id="KW-1133">Transmembrane helix</keyword>
<feature type="transmembrane region" description="Helical" evidence="6">
    <location>
        <begin position="12"/>
        <end position="31"/>
    </location>
</feature>
<keyword evidence="2" id="KW-1003">Cell membrane</keyword>
<feature type="transmembrane region" description="Helical" evidence="6">
    <location>
        <begin position="379"/>
        <end position="398"/>
    </location>
</feature>
<feature type="transmembrane region" description="Helical" evidence="6">
    <location>
        <begin position="227"/>
        <end position="245"/>
    </location>
</feature>
<dbReference type="EMBL" id="SWVK01000011">
    <property type="protein sequence ID" value="NFN35349.1"/>
    <property type="molecule type" value="Genomic_DNA"/>
</dbReference>
<evidence type="ECO:0000313" key="9">
    <source>
        <dbReference type="Proteomes" id="UP000473681"/>
    </source>
</evidence>
<dbReference type="InterPro" id="IPR050833">
    <property type="entry name" value="Poly_Biosynth_Transport"/>
</dbReference>
<keyword evidence="5 6" id="KW-0472">Membrane</keyword>
<sequence length="508" mass="57060">MKKVNQLKAGAILSYISLGLTNIISIVYTPIMLRLLGQSEYGLYNLSNSVIGYLGVLDFGLGNAIVRYTAKYRAEEDKEGESNLNGLFIIVYSIIAILVMMCGGILCLNINNLFSKTLSIQEISRMKILMTLMIFNLAISLPGGIFGAIITAYERFIFPKVLGIIRAIINPLIMIPLLFMGYKSIGMTIITTAINLIYIFVNMYYCFKILKIKIRFKNLDFSILKEVMGYSFFVFLGMIVDKIYWSTDQFILGAIKGTTIVAIYAVGSTFNTYYMNFSTAISGVFLPKVTKMVTKNATDKELSDLFIKVGRIQFIIMSFILSGFLLVGENFINIWAGKGYEDAYLIALVVMIPLTIPLIQNMGITILQAKNMQKFRSNVYIGIAILNVMLSIPLARLLGGLGCALATSFAMILGNIIIINIYYYKKIHINIPLFWKNISKMSIPVVISLFLSELVKEFIDGTGFLSIILIGSIFTLIFIPLMWCMGMNNYEKGLFISPIKKMLKKYNY</sequence>
<proteinExistence type="predicted"/>
<feature type="transmembrane region" description="Helical" evidence="6">
    <location>
        <begin position="87"/>
        <end position="108"/>
    </location>
</feature>
<keyword evidence="3 6" id="KW-0812">Transmembrane</keyword>
<evidence type="ECO:0000313" key="8">
    <source>
        <dbReference type="EMBL" id="NFN35349.1"/>
    </source>
</evidence>
<feature type="transmembrane region" description="Helical" evidence="6">
    <location>
        <begin position="185"/>
        <end position="207"/>
    </location>
</feature>
<protein>
    <submittedName>
        <fullName evidence="7">Flippase</fullName>
    </submittedName>
</protein>
<dbReference type="Pfam" id="PF01943">
    <property type="entry name" value="Polysacc_synt"/>
    <property type="match status" value="1"/>
</dbReference>
<feature type="transmembrane region" description="Helical" evidence="6">
    <location>
        <begin position="463"/>
        <end position="484"/>
    </location>
</feature>
<dbReference type="AlphaFoldDB" id="A0A6B4RSC7"/>
<dbReference type="Proteomes" id="UP000473681">
    <property type="component" value="Unassembled WGS sequence"/>
</dbReference>
<evidence type="ECO:0000313" key="7">
    <source>
        <dbReference type="EMBL" id="NFF88750.1"/>
    </source>
</evidence>
<name>A0A6B4RSC7_CLOBO</name>
<gene>
    <name evidence="7" type="ORF">FC774_12870</name>
    <name evidence="8" type="ORF">FDB51_09435</name>
</gene>
<accession>A0A6B4RSC7</accession>
<dbReference type="Proteomes" id="UP000476820">
    <property type="component" value="Unassembled WGS sequence"/>
</dbReference>
<dbReference type="PANTHER" id="PTHR30250">
    <property type="entry name" value="PST FAMILY PREDICTED COLANIC ACID TRANSPORTER"/>
    <property type="match status" value="1"/>
</dbReference>
<evidence type="ECO:0000256" key="4">
    <source>
        <dbReference type="ARBA" id="ARBA00022989"/>
    </source>
</evidence>
<evidence type="ECO:0000256" key="1">
    <source>
        <dbReference type="ARBA" id="ARBA00004651"/>
    </source>
</evidence>
<evidence type="ECO:0000256" key="2">
    <source>
        <dbReference type="ARBA" id="ARBA00022475"/>
    </source>
</evidence>
<evidence type="ECO:0000256" key="3">
    <source>
        <dbReference type="ARBA" id="ARBA00022692"/>
    </source>
</evidence>
<feature type="transmembrane region" description="Helical" evidence="6">
    <location>
        <begin position="128"/>
        <end position="149"/>
    </location>
</feature>
<comment type="subcellular location">
    <subcellularLocation>
        <location evidence="1">Cell membrane</location>
        <topology evidence="1">Multi-pass membrane protein</topology>
    </subcellularLocation>
</comment>
<dbReference type="EMBL" id="SWOV01000038">
    <property type="protein sequence ID" value="NFF88750.1"/>
    <property type="molecule type" value="Genomic_DNA"/>
</dbReference>
<organism evidence="7 10">
    <name type="scientific">Clostridium botulinum</name>
    <dbReference type="NCBI Taxonomy" id="1491"/>
    <lineage>
        <taxon>Bacteria</taxon>
        <taxon>Bacillati</taxon>
        <taxon>Bacillota</taxon>
        <taxon>Clostridia</taxon>
        <taxon>Eubacteriales</taxon>
        <taxon>Clostridiaceae</taxon>
        <taxon>Clostridium</taxon>
    </lineage>
</organism>
<reference evidence="9 10" key="1">
    <citation type="submission" date="2019-04" db="EMBL/GenBank/DDBJ databases">
        <title>Genome sequencing of Clostridium botulinum Groups I-IV and Clostridium butyricum.</title>
        <authorList>
            <person name="Brunt J."/>
            <person name="Van Vliet A.H.M."/>
            <person name="Stringer S.C."/>
            <person name="Carter A.T."/>
            <person name="Peck M.W."/>
        </authorList>
    </citation>
    <scope>NUCLEOTIDE SEQUENCE [LARGE SCALE GENOMIC DNA]</scope>
    <source>
        <strain evidence="7 10">1605</strain>
        <strain evidence="8 9">CB-K-33E</strain>
    </source>
</reference>